<gene>
    <name evidence="2" type="ORF">BCR36DRAFT_408374</name>
</gene>
<evidence type="ECO:0000313" key="2">
    <source>
        <dbReference type="EMBL" id="ORX60008.1"/>
    </source>
</evidence>
<comment type="caution">
    <text evidence="2">The sequence shown here is derived from an EMBL/GenBank/DDBJ whole genome shotgun (WGS) entry which is preliminary data.</text>
</comment>
<dbReference type="EMBL" id="MCFH01000002">
    <property type="protein sequence ID" value="ORX60008.1"/>
    <property type="molecule type" value="Genomic_DNA"/>
</dbReference>
<name>A0A1Y1VM76_9FUNG</name>
<evidence type="ECO:0000313" key="3">
    <source>
        <dbReference type="Proteomes" id="UP000193719"/>
    </source>
</evidence>
<dbReference type="OrthoDB" id="2159057at2759"/>
<keyword evidence="3" id="KW-1185">Reference proteome</keyword>
<proteinExistence type="predicted"/>
<dbReference type="Proteomes" id="UP000193719">
    <property type="component" value="Unassembled WGS sequence"/>
</dbReference>
<protein>
    <submittedName>
        <fullName evidence="2">Uncharacterized protein</fullName>
    </submittedName>
</protein>
<accession>A0A1Y1VM76</accession>
<evidence type="ECO:0000256" key="1">
    <source>
        <dbReference type="SAM" id="MobiDB-lite"/>
    </source>
</evidence>
<sequence>MVFSNYSNKIFNDLNENNKNVIDSIEEKYSHIKTFLNFDKNCNSNDNLKINTNDNINHKYKNINKTVKLLEISKKINSNMNSNNISSGYITEKIKKISEPLKNEKINKLDKKLPNNESVHILNNGDKIKISKKVTNVVLKNEKDITNTNEPNHNKEKNIAIAKLNESFKNQNKSTETIKRTDCKCNGTGLMRPLIERRPPPHIPTISDNKKIEQSQQNVKNSKIYKNIKINNENIDIENEKLQPKPESTSLSLLKPTLRNSQSALIANVEFKTKKEMTNKRIVKAITKYKPVINVTSPNDSTERTFHIYKSAHLDFCRNCLIPKDVLYFQGLLLFKNVSKLKGMNLSRQQINNALEWEVIKYTVFNSKSTENWTNLLNQYKNDRTSNKLLTKRYAARKQNQKCIKKETENYERKFIAFNIIKKKAQYVINHYNSRNENTLVNKIRNKDCQDNNTKSCFYSDIESIDDYKRIFSKVVEQRVKVNVKNWTSKSSPLKECSSINYSTKIIKTRCKCNKTKNKLIIINVNDMENYDICVYSSKLLKNTKFCSIANENEIINNLLNFNNAFINNLYNNFKNYDFNTFISSYIYYLLNITYISLPYMKTRKIKSTGLDVITIKKLYSFLINLINENLYDFNNNYYEIFIKFVNYIAKVNSVESEPTPTLYEDKIISTETGKNILLMASEKSKLICIRYLIYYLKSPKNKISSTINHKKVSKLIHIEFLPKISYAINTLNSNYLKKDKNYRNCKRHIINSQKKTIKPLDFDNNDVVKNDKFICNINNYQNNNIIINSRNISIIDTIYPSLIKKDNYIQVNKIINYKNIAIRNHHQYNNNKQVISHFSKYPYHNKNNFGNIKSNYQKLDFSLPVLNNNMTLMNNYKKIVTNSYITYPSLRHRKTYILSSQMSYNDNQMEFFLKKKNMKREKQYAYKNFFQENYLRHLIKKEIKKKKRKYVLKIKTLKSDEQKNQKLINKLMNITENHIINHHNKNIENLKFLYTFKIRRLEYRNKYNNNKLIHTDKDSPLKSKIFINQRINRSKTNLLKTEKKKKNKAIKIYENYSNPDEDKINYIKRIYKKKYKKLISNEKESNSDSTIFNYNDNNKEKDIFYLEFYNTKNDIIDLNKNILNENNNAKHSIPSISNEKITIEFIKKKYNIIDLNQRINDSSQEVIYEYNSEQESHSLVINSSLSIDNISKSYYVIPSNLGNIESKSTASLSISEITSKESLNHIISSTEKAKYTSDIIDETPNNEPNSISNEFITKSKTKKTLSLRSLLRNYTSTLTEKENQDSPIEKKDNYNSK</sequence>
<organism evidence="2 3">
    <name type="scientific">Piromyces finnis</name>
    <dbReference type="NCBI Taxonomy" id="1754191"/>
    <lineage>
        <taxon>Eukaryota</taxon>
        <taxon>Fungi</taxon>
        <taxon>Fungi incertae sedis</taxon>
        <taxon>Chytridiomycota</taxon>
        <taxon>Chytridiomycota incertae sedis</taxon>
        <taxon>Neocallimastigomycetes</taxon>
        <taxon>Neocallimastigales</taxon>
        <taxon>Neocallimastigaceae</taxon>
        <taxon>Piromyces</taxon>
    </lineage>
</organism>
<reference evidence="2 3" key="1">
    <citation type="submission" date="2016-08" db="EMBL/GenBank/DDBJ databases">
        <title>Genomes of anaerobic fungi encode conserved fungal cellulosomes for biomass hydrolysis.</title>
        <authorList>
            <consortium name="DOE Joint Genome Institute"/>
            <person name="Haitjema C.H."/>
            <person name="Gilmore S.P."/>
            <person name="Henske J.K."/>
            <person name="Solomon K.V."/>
            <person name="De Groot R."/>
            <person name="Kuo A."/>
            <person name="Mondo S.J."/>
            <person name="Salamov A.A."/>
            <person name="Labutti K."/>
            <person name="Zhao Z."/>
            <person name="Chiniquy J."/>
            <person name="Barry K."/>
            <person name="Brewer H.M."/>
            <person name="Purvine S.O."/>
            <person name="Wright A.T."/>
            <person name="Boxma B."/>
            <person name="Van Alen T."/>
            <person name="Hackstein J.H."/>
            <person name="Baker S.E."/>
            <person name="Grigoriev I.V."/>
            <person name="O'Malley M.A."/>
        </authorList>
    </citation>
    <scope>NUCLEOTIDE SEQUENCE [LARGE SCALE GENOMIC DNA]</scope>
    <source>
        <strain evidence="3">finn</strain>
    </source>
</reference>
<feature type="region of interest" description="Disordered" evidence="1">
    <location>
        <begin position="190"/>
        <end position="218"/>
    </location>
</feature>
<reference evidence="2 3" key="2">
    <citation type="submission" date="2016-08" db="EMBL/GenBank/DDBJ databases">
        <title>Pervasive Adenine N6-methylation of Active Genes in Fungi.</title>
        <authorList>
            <consortium name="DOE Joint Genome Institute"/>
            <person name="Mondo S.J."/>
            <person name="Dannebaum R.O."/>
            <person name="Kuo R.C."/>
            <person name="Labutti K."/>
            <person name="Haridas S."/>
            <person name="Kuo A."/>
            <person name="Salamov A."/>
            <person name="Ahrendt S.R."/>
            <person name="Lipzen A."/>
            <person name="Sullivan W."/>
            <person name="Andreopoulos W.B."/>
            <person name="Clum A."/>
            <person name="Lindquist E."/>
            <person name="Daum C."/>
            <person name="Ramamoorthy G.K."/>
            <person name="Gryganskyi A."/>
            <person name="Culley D."/>
            <person name="Magnuson J.K."/>
            <person name="James T.Y."/>
            <person name="O'Malley M.A."/>
            <person name="Stajich J.E."/>
            <person name="Spatafora J.W."/>
            <person name="Visel A."/>
            <person name="Grigoriev I.V."/>
        </authorList>
    </citation>
    <scope>NUCLEOTIDE SEQUENCE [LARGE SCALE GENOMIC DNA]</scope>
    <source>
        <strain evidence="3">finn</strain>
    </source>
</reference>